<reference evidence="2" key="1">
    <citation type="submission" date="2022-10" db="EMBL/GenBank/DDBJ databases">
        <title>Novel sulphate-reducing endosymbionts in the free-living metamonad Anaeramoeba.</title>
        <authorList>
            <person name="Jerlstrom-Hultqvist J."/>
            <person name="Cepicka I."/>
            <person name="Gallot-Lavallee L."/>
            <person name="Salas-Leiva D."/>
            <person name="Curtis B.A."/>
            <person name="Zahonova K."/>
            <person name="Pipaliya S."/>
            <person name="Dacks J."/>
            <person name="Roger A.J."/>
        </authorList>
    </citation>
    <scope>NUCLEOTIDE SEQUENCE</scope>
    <source>
        <strain evidence="2">BMAN</strain>
    </source>
</reference>
<feature type="coiled-coil region" evidence="1">
    <location>
        <begin position="15"/>
        <end position="42"/>
    </location>
</feature>
<protein>
    <submittedName>
        <fullName evidence="2">Uncharacterized protein</fullName>
    </submittedName>
</protein>
<evidence type="ECO:0000256" key="1">
    <source>
        <dbReference type="SAM" id="Coils"/>
    </source>
</evidence>
<accession>A0A9Q0L8K0</accession>
<proteinExistence type="predicted"/>
<evidence type="ECO:0000313" key="2">
    <source>
        <dbReference type="EMBL" id="KAJ5068391.1"/>
    </source>
</evidence>
<dbReference type="Proteomes" id="UP001149090">
    <property type="component" value="Unassembled WGS sequence"/>
</dbReference>
<comment type="caution">
    <text evidence="2">The sequence shown here is derived from an EMBL/GenBank/DDBJ whole genome shotgun (WGS) entry which is preliminary data.</text>
</comment>
<sequence length="1639" mass="199355">MQGNKQYFDVHVFLYADFEKIKQKLQEQMMNEMKKNKKLKGKFEFEKIKVDSDSKMKNKKIEKIGNFQNLWRISFNKKKNKDKTFSFYFFNETLKDFKIEDKNLITIEKKEDSNSEYVFSIFKFDFWFNSFINIPLDDEKIDGSLERWKKMEIDLLSPIQKVQKDFLQAFLDFFDKNKEKEKHSTQFKLKEIIKVVTNISKLSNQYEKNKLQFISQFFENPNLLQSVSDINYPIIFRIFMIYYFNYCKNEDLKKVLVPIQFIQEKKVDFLKNFSEILTIESQQDQYLQSTFLQGIYQLLSEKSNQDQYHLLHFYPIYLKFNLTYFPISPPKSGNEESIQSFIRYFIEMLDNITSNSFFKLSFQNDIFNNFLITNELKFHFFFDLQNNYLILQKIFEDLGQQSIYSLISHIKTTQIKKWVEVWNAFSNNCEQYFEKKKKEVEEMRQNGNLDYNKEKYIFDRSKFENLISSNFKFQEFHKINPNQMLQEIAKQKIFNINFSNPKIQEPINQFVAQIFDAIKIDSIINDYKIISNIPVYPFQIQFFENKLKIQEKENQNKDFFILVKNLNETEFEMLIKTLKWFNNLQKTNQKIEQESNQFYLELENWKRQISEKSQLLNNPEKKNYLKIFSSIFLTKEENNQIKEIENVLSQIEKEKYVQDDKIQNFHKLSEIDEIFKPLNLNFNDLEFFEKLEQSYIFLKIWNREKINFFKKEKRENLLKEIQEELIPKVKKEWDDLRYRIGKKTINFEELNQFFSNDLKDEDLKSEIKKLNKAFFSGSAKINIDQNKIRDYRKIIRNTETYSSFQHFCNQFEFQEEPKFYQPTFQKKQKLSQASDILKTTLKTSNKLTTQILNFIGEIMPKRGIQYEKEKTKRTFLFFKKKRKIIKFDTEILDWLKEQTNNDEFQKIIESISSGNSKLSITAQLLNSLRNRMTKYLYYEKKFTNIEQFLDLINESERDFQKNQKERAFDFAFLHKTFHEFIQTLKMNKKSIQQQAVERITKMFSKGCKFIFEFKQKIETENEIENENEIFLCEIEDDSIDLKSLYEIYYIFQDFRRKEEIEQSNSFLTKTSNLLFQDENIQNYILQFQRIFPIIETLPHLFHKLLNYLEKWEKEIEKAYKKYPSISFFSQEQFFSILHHFYLKQEIEEIIPLLHLFNPKLETEKLKELSLINEENIVDFTSKLLQLFPIQNSIQNRLICIRKKPQNYQEKQEQLKNQFNEILEKREGTIIDPKIYIYRFNDEEQIYDITTTLYLCYFEHFPLKENVLICSKKTKERDILNFLSIYKIYNTDQTISHIFSNEKEKNPRNFLFTILYPQELKTSINNFLIEQIQRINYKTKFPLVLLCSGDLYQVINLIHAFKDGEIKEKLEILERKGIQEIFENNYPNYSNYQTFTSKISGLGKTYQIRNIFIKQKEMGKKYFYISLKNGTKTETIKKIQDIYQKEYFKKTTKKYYFHIEFPFSSNRETKDFIWEFLMWKSIENRRKISTNGNELVINFQPQFEFSFEIPSSRAYNSENGLRFFPSLRYMKENECIFDDDVFSFEKYKISNENENRNENENDIELEIDLNLKRVARLIELSQDTFQYFQMAEEKEDHERKRKELLDNIEPDKQMLMKETFINLYKKIIISFNYLNMNFLI</sequence>
<evidence type="ECO:0000313" key="3">
    <source>
        <dbReference type="Proteomes" id="UP001149090"/>
    </source>
</evidence>
<gene>
    <name evidence="2" type="ORF">M0811_12249</name>
</gene>
<organism evidence="2 3">
    <name type="scientific">Anaeramoeba ignava</name>
    <name type="common">Anaerobic marine amoeba</name>
    <dbReference type="NCBI Taxonomy" id="1746090"/>
    <lineage>
        <taxon>Eukaryota</taxon>
        <taxon>Metamonada</taxon>
        <taxon>Anaeramoebidae</taxon>
        <taxon>Anaeramoeba</taxon>
    </lineage>
</organism>
<keyword evidence="1" id="KW-0175">Coiled coil</keyword>
<keyword evidence="3" id="KW-1185">Reference proteome</keyword>
<dbReference type="EMBL" id="JAPDFW010000115">
    <property type="protein sequence ID" value="KAJ5068391.1"/>
    <property type="molecule type" value="Genomic_DNA"/>
</dbReference>
<name>A0A9Q0L8K0_ANAIG</name>